<dbReference type="PANTHER" id="PTHR43465:SF2">
    <property type="entry name" value="DUF1680 DOMAIN PROTEIN (AFU_ORTHOLOGUE AFUA_1G08910)"/>
    <property type="match status" value="1"/>
</dbReference>
<evidence type="ECO:0000259" key="1">
    <source>
        <dbReference type="Pfam" id="PF07944"/>
    </source>
</evidence>
<sequence>MKKIQFYISFVICCLLFQNSKAQTYYGKSKEVALTQIHPKGWIKEFLKRQANGLGGNPTVSGYPFNTNMWMEDIHIPVGHAGKDLWPYEQTAYFLDGSLRAGYLLGNKDLVSYAQKNFAYTLNNVQEHGVLGQPKADDWARVVYFRGMMAEYDVTKNQEIISKMSKHFLEKPRLFNNGRGLMSLEPILWLYDKTGNKKLLELAKSSLHNIRNTSLGGEYKKNKLDNEHSSRVLGRMLSDEIPKGHGVGFTEQVKLPAILYLYTGEKRYLDATLNAINKLEKNHFLVDGVQSSVEHLAGKSVDMAHETCDIVDLVWSVGYVLMATNNGHWGDVIERAVFNAGLGALDKEFKAHQYYSAPNQPVAAEETNQFNMDKKWGGMAQGRMCYRTGHDTECCTGNIQRMIPAYVGRMWLKNTKNDGVIAALYGASSFMFLKDKQEIKIHQETKYPFEDQINFEFELKEKNKFSFTVRIPAWCINPEININGKKLKKFRKVNGMVTIYRMFKNRDTIVLKLPMETKITTWGEYNKGFAIERGPLVYALPVQNKTITFPYIGDPKLVNFPNKLMYPTSDWSYALDAKSIKDLTVNKYTTEQYPWDLAHTPLRINVPVKKVLNWNINGTKHLGVFPKELEFSKERKMVELVPLGATYLRMTLFPKVK</sequence>
<dbReference type="InterPro" id="IPR049174">
    <property type="entry name" value="Beta-AFase-like"/>
</dbReference>
<feature type="domain" description="Non-reducing end beta-L-arabinofuranosidase-like GH127 middle" evidence="2">
    <location>
        <begin position="420"/>
        <end position="515"/>
    </location>
</feature>
<proteinExistence type="predicted"/>
<dbReference type="EMBL" id="JAASQL010000003">
    <property type="protein sequence ID" value="NIJ45923.1"/>
    <property type="molecule type" value="Genomic_DNA"/>
</dbReference>
<dbReference type="InterPro" id="IPR012878">
    <property type="entry name" value="Beta-AFase-like_GH127_cat"/>
</dbReference>
<accession>A0ABX0UB22</accession>
<dbReference type="InterPro" id="IPR008928">
    <property type="entry name" value="6-hairpin_glycosidase_sf"/>
</dbReference>
<evidence type="ECO:0008006" key="5">
    <source>
        <dbReference type="Google" id="ProtNLM"/>
    </source>
</evidence>
<name>A0ABX0UB22_9FLAO</name>
<dbReference type="Pfam" id="PF20736">
    <property type="entry name" value="Glyco_hydro127M"/>
    <property type="match status" value="1"/>
</dbReference>
<dbReference type="SUPFAM" id="SSF48208">
    <property type="entry name" value="Six-hairpin glycosidases"/>
    <property type="match status" value="1"/>
</dbReference>
<gene>
    <name evidence="3" type="ORF">FHR24_002394</name>
</gene>
<evidence type="ECO:0000313" key="4">
    <source>
        <dbReference type="Proteomes" id="UP000745859"/>
    </source>
</evidence>
<dbReference type="Pfam" id="PF07944">
    <property type="entry name" value="Beta-AFase-like_GH127_cat"/>
    <property type="match status" value="1"/>
</dbReference>
<comment type="caution">
    <text evidence="3">The sequence shown here is derived from an EMBL/GenBank/DDBJ whole genome shotgun (WGS) entry which is preliminary data.</text>
</comment>
<dbReference type="PANTHER" id="PTHR43465">
    <property type="entry name" value="DUF1680 DOMAIN PROTEIN (AFU_ORTHOLOGUE AFUA_1G08910)"/>
    <property type="match status" value="1"/>
</dbReference>
<protein>
    <recommendedName>
        <fullName evidence="5">Beta-L-arabinofuranosidase, GH127</fullName>
    </recommendedName>
</protein>
<organism evidence="3 4">
    <name type="scientific">Wenyingzhuangia heitensis</name>
    <dbReference type="NCBI Taxonomy" id="1487859"/>
    <lineage>
        <taxon>Bacteria</taxon>
        <taxon>Pseudomonadati</taxon>
        <taxon>Bacteroidota</taxon>
        <taxon>Flavobacteriia</taxon>
        <taxon>Flavobacteriales</taxon>
        <taxon>Flavobacteriaceae</taxon>
        <taxon>Wenyingzhuangia</taxon>
    </lineage>
</organism>
<keyword evidence="4" id="KW-1185">Reference proteome</keyword>
<evidence type="ECO:0000259" key="2">
    <source>
        <dbReference type="Pfam" id="PF20736"/>
    </source>
</evidence>
<evidence type="ECO:0000313" key="3">
    <source>
        <dbReference type="EMBL" id="NIJ45923.1"/>
    </source>
</evidence>
<feature type="domain" description="Non-reducing end beta-L-arabinofuranosidase-like GH127 catalytic" evidence="1">
    <location>
        <begin position="147"/>
        <end position="406"/>
    </location>
</feature>
<dbReference type="InterPro" id="IPR049046">
    <property type="entry name" value="Beta-AFase-like_GH127_middle"/>
</dbReference>
<dbReference type="RefSeq" id="WP_167188961.1">
    <property type="nucleotide sequence ID" value="NZ_JAASQL010000003.1"/>
</dbReference>
<reference evidence="3 4" key="1">
    <citation type="submission" date="2020-03" db="EMBL/GenBank/DDBJ databases">
        <title>Genomic Encyclopedia of Type Strains, Phase IV (KMG-IV): sequencing the most valuable type-strain genomes for metagenomic binning, comparative biology and taxonomic classification.</title>
        <authorList>
            <person name="Goeker M."/>
        </authorList>
    </citation>
    <scope>NUCLEOTIDE SEQUENCE [LARGE SCALE GENOMIC DNA]</scope>
    <source>
        <strain evidence="3 4">DSM 101599</strain>
    </source>
</reference>
<dbReference type="Proteomes" id="UP000745859">
    <property type="component" value="Unassembled WGS sequence"/>
</dbReference>